<reference evidence="2" key="2">
    <citation type="submission" date="2023-05" db="EMBL/GenBank/DDBJ databases">
        <authorList>
            <consortium name="Lawrence Berkeley National Laboratory"/>
            <person name="Steindorff A."/>
            <person name="Hensen N."/>
            <person name="Bonometti L."/>
            <person name="Westerberg I."/>
            <person name="Brannstrom I.O."/>
            <person name="Guillou S."/>
            <person name="Cros-Aarteil S."/>
            <person name="Calhoun S."/>
            <person name="Haridas S."/>
            <person name="Kuo A."/>
            <person name="Mondo S."/>
            <person name="Pangilinan J."/>
            <person name="Riley R."/>
            <person name="Labutti K."/>
            <person name="Andreopoulos B."/>
            <person name="Lipzen A."/>
            <person name="Chen C."/>
            <person name="Yanf M."/>
            <person name="Daum C."/>
            <person name="Ng V."/>
            <person name="Clum A."/>
            <person name="Ohm R."/>
            <person name="Martin F."/>
            <person name="Silar P."/>
            <person name="Natvig D."/>
            <person name="Lalanne C."/>
            <person name="Gautier V."/>
            <person name="Ament-Velasquez S.L."/>
            <person name="Kruys A."/>
            <person name="Hutchinson M.I."/>
            <person name="Powell A.J."/>
            <person name="Barry K."/>
            <person name="Miller A.N."/>
            <person name="Grigoriev I.V."/>
            <person name="Debuchy R."/>
            <person name="Gladieux P."/>
            <person name="Thoren M.H."/>
            <person name="Johannesson H."/>
        </authorList>
    </citation>
    <scope>NUCLEOTIDE SEQUENCE</scope>
    <source>
        <strain evidence="2">PSN243</strain>
    </source>
</reference>
<feature type="non-terminal residue" evidence="2">
    <location>
        <position position="1"/>
    </location>
</feature>
<dbReference type="EMBL" id="MU865955">
    <property type="protein sequence ID" value="KAK4446699.1"/>
    <property type="molecule type" value="Genomic_DNA"/>
</dbReference>
<dbReference type="AlphaFoldDB" id="A0AAV9GF27"/>
<name>A0AAV9GF27_9PEZI</name>
<keyword evidence="3" id="KW-1185">Reference proteome</keyword>
<feature type="region of interest" description="Disordered" evidence="1">
    <location>
        <begin position="191"/>
        <end position="219"/>
    </location>
</feature>
<protein>
    <submittedName>
        <fullName evidence="2">Uncharacterized protein</fullName>
    </submittedName>
</protein>
<accession>A0AAV9GF27</accession>
<proteinExistence type="predicted"/>
<feature type="compositionally biased region" description="Pro residues" evidence="1">
    <location>
        <begin position="53"/>
        <end position="63"/>
    </location>
</feature>
<dbReference type="Proteomes" id="UP001321760">
    <property type="component" value="Unassembled WGS sequence"/>
</dbReference>
<feature type="region of interest" description="Disordered" evidence="1">
    <location>
        <begin position="47"/>
        <end position="67"/>
    </location>
</feature>
<evidence type="ECO:0000313" key="2">
    <source>
        <dbReference type="EMBL" id="KAK4446699.1"/>
    </source>
</evidence>
<evidence type="ECO:0000256" key="1">
    <source>
        <dbReference type="SAM" id="MobiDB-lite"/>
    </source>
</evidence>
<comment type="caution">
    <text evidence="2">The sequence shown here is derived from an EMBL/GenBank/DDBJ whole genome shotgun (WGS) entry which is preliminary data.</text>
</comment>
<gene>
    <name evidence="2" type="ORF">QBC34DRAFT_147658</name>
</gene>
<organism evidence="2 3">
    <name type="scientific">Podospora aff. communis PSN243</name>
    <dbReference type="NCBI Taxonomy" id="3040156"/>
    <lineage>
        <taxon>Eukaryota</taxon>
        <taxon>Fungi</taxon>
        <taxon>Dikarya</taxon>
        <taxon>Ascomycota</taxon>
        <taxon>Pezizomycotina</taxon>
        <taxon>Sordariomycetes</taxon>
        <taxon>Sordariomycetidae</taxon>
        <taxon>Sordariales</taxon>
        <taxon>Podosporaceae</taxon>
        <taxon>Podospora</taxon>
    </lineage>
</organism>
<reference evidence="2" key="1">
    <citation type="journal article" date="2023" name="Mol. Phylogenet. Evol.">
        <title>Genome-scale phylogeny and comparative genomics of the fungal order Sordariales.</title>
        <authorList>
            <person name="Hensen N."/>
            <person name="Bonometti L."/>
            <person name="Westerberg I."/>
            <person name="Brannstrom I.O."/>
            <person name="Guillou S."/>
            <person name="Cros-Aarteil S."/>
            <person name="Calhoun S."/>
            <person name="Haridas S."/>
            <person name="Kuo A."/>
            <person name="Mondo S."/>
            <person name="Pangilinan J."/>
            <person name="Riley R."/>
            <person name="LaButti K."/>
            <person name="Andreopoulos B."/>
            <person name="Lipzen A."/>
            <person name="Chen C."/>
            <person name="Yan M."/>
            <person name="Daum C."/>
            <person name="Ng V."/>
            <person name="Clum A."/>
            <person name="Steindorff A."/>
            <person name="Ohm R.A."/>
            <person name="Martin F."/>
            <person name="Silar P."/>
            <person name="Natvig D.O."/>
            <person name="Lalanne C."/>
            <person name="Gautier V."/>
            <person name="Ament-Velasquez S.L."/>
            <person name="Kruys A."/>
            <person name="Hutchinson M.I."/>
            <person name="Powell A.J."/>
            <person name="Barry K."/>
            <person name="Miller A.N."/>
            <person name="Grigoriev I.V."/>
            <person name="Debuchy R."/>
            <person name="Gladieux P."/>
            <person name="Hiltunen Thoren M."/>
            <person name="Johannesson H."/>
        </authorList>
    </citation>
    <scope>NUCLEOTIDE SEQUENCE</scope>
    <source>
        <strain evidence="2">PSN243</strain>
    </source>
</reference>
<sequence>WLKILRRAQSTLVNTAKTCPTAFGIFSTLNSFSHATPPIVACQCKYTHSPETSTPPPEQSSPPPEKRELIVTPKLPDFGSLPIANPSDVLRLGIVATAGFIHSPLFRWMHPHHDKYPQDTLLGYRIQMKQAVSRKDVIVLVQEDLYMPNENAMTDAIIPDNDDWEAPEPGAKVVVGVIAINLEPDHADRSWEVKDHRGDYPPLPPINPGRDLNREHYAA</sequence>
<evidence type="ECO:0000313" key="3">
    <source>
        <dbReference type="Proteomes" id="UP001321760"/>
    </source>
</evidence>